<dbReference type="CDD" id="cd06223">
    <property type="entry name" value="PRTases_typeI"/>
    <property type="match status" value="1"/>
</dbReference>
<comment type="similarity">
    <text evidence="1">Belongs to the ComF/GntX family.</text>
</comment>
<dbReference type="InterPro" id="IPR051910">
    <property type="entry name" value="ComF/GntX_DNA_util-trans"/>
</dbReference>
<comment type="caution">
    <text evidence="3">The sequence shown here is derived from an EMBL/GenBank/DDBJ whole genome shotgun (WGS) entry which is preliminary data.</text>
</comment>
<evidence type="ECO:0000256" key="1">
    <source>
        <dbReference type="ARBA" id="ARBA00008007"/>
    </source>
</evidence>
<proteinExistence type="inferred from homology"/>
<evidence type="ECO:0000313" key="3">
    <source>
        <dbReference type="EMBL" id="TMI84848.1"/>
    </source>
</evidence>
<evidence type="ECO:0000259" key="2">
    <source>
        <dbReference type="Pfam" id="PF00156"/>
    </source>
</evidence>
<reference evidence="3 4" key="1">
    <citation type="journal article" date="2019" name="Nat. Microbiol.">
        <title>Mediterranean grassland soil C-N compound turnover is dependent on rainfall and depth, and is mediated by genomically divergent microorganisms.</title>
        <authorList>
            <person name="Diamond S."/>
            <person name="Andeer P.F."/>
            <person name="Li Z."/>
            <person name="Crits-Christoph A."/>
            <person name="Burstein D."/>
            <person name="Anantharaman K."/>
            <person name="Lane K.R."/>
            <person name="Thomas B.C."/>
            <person name="Pan C."/>
            <person name="Northen T.R."/>
            <person name="Banfield J.F."/>
        </authorList>
    </citation>
    <scope>NUCLEOTIDE SEQUENCE [LARGE SCALE GENOMIC DNA]</scope>
    <source>
        <strain evidence="3">NP_6</strain>
    </source>
</reference>
<dbReference type="Gene3D" id="3.40.50.2020">
    <property type="match status" value="1"/>
</dbReference>
<dbReference type="Pfam" id="PF00156">
    <property type="entry name" value="Pribosyltran"/>
    <property type="match status" value="1"/>
</dbReference>
<feature type="domain" description="Phosphoribosyltransferase" evidence="2">
    <location>
        <begin position="193"/>
        <end position="253"/>
    </location>
</feature>
<dbReference type="PANTHER" id="PTHR47505:SF1">
    <property type="entry name" value="DNA UTILIZATION PROTEIN YHGH"/>
    <property type="match status" value="1"/>
</dbReference>
<organism evidence="3 4">
    <name type="scientific">Candidatus Segetimicrobium genomatis</name>
    <dbReference type="NCBI Taxonomy" id="2569760"/>
    <lineage>
        <taxon>Bacteria</taxon>
        <taxon>Bacillati</taxon>
        <taxon>Candidatus Sysuimicrobiota</taxon>
        <taxon>Candidatus Sysuimicrobiia</taxon>
        <taxon>Candidatus Sysuimicrobiales</taxon>
        <taxon>Candidatus Segetimicrobiaceae</taxon>
        <taxon>Candidatus Segetimicrobium</taxon>
    </lineage>
</organism>
<evidence type="ECO:0000313" key="4">
    <source>
        <dbReference type="Proteomes" id="UP000318093"/>
    </source>
</evidence>
<protein>
    <submittedName>
        <fullName evidence="3">ComF family protein</fullName>
    </submittedName>
</protein>
<dbReference type="Proteomes" id="UP000318093">
    <property type="component" value="Unassembled WGS sequence"/>
</dbReference>
<dbReference type="EMBL" id="VBAN01000043">
    <property type="protein sequence ID" value="TMI84848.1"/>
    <property type="molecule type" value="Genomic_DNA"/>
</dbReference>
<accession>A0A537JMR4</accession>
<dbReference type="AlphaFoldDB" id="A0A537JMR4"/>
<dbReference type="PANTHER" id="PTHR47505">
    <property type="entry name" value="DNA UTILIZATION PROTEIN YHGH"/>
    <property type="match status" value="1"/>
</dbReference>
<dbReference type="SUPFAM" id="SSF53271">
    <property type="entry name" value="PRTase-like"/>
    <property type="match status" value="1"/>
</dbReference>
<gene>
    <name evidence="3" type="ORF">E6H03_01275</name>
</gene>
<dbReference type="InterPro" id="IPR029057">
    <property type="entry name" value="PRTase-like"/>
</dbReference>
<sequence>MIARPRSLWEALWRHRGCRACGGYPISPSCLAQGLEMIPPDACPRCAQRRAGGRCESLGCRRGWLRIGKTHVALGYNRGDTQRLLLAAKDAAQPGAITLLGRLLAGFLLRHGGLGSYDVILPVPFHPRCLRGRPVHPLTAIYLDAAPALRPVLPVDDLDPPFLVQARAVRALRGRREEDRWRAVRGAFALGFATRMLRGARVAVIDDVMTTGATLNECARVLCETGGAASVDAVVLVRQPWFRDARRESRVRCARVI</sequence>
<dbReference type="InterPro" id="IPR000836">
    <property type="entry name" value="PRTase_dom"/>
</dbReference>
<name>A0A537JMR4_9BACT</name>